<accession>A0ABS3X4D5</accession>
<name>A0ABS3X4D5_9ACTN</name>
<dbReference type="EMBL" id="JADKMA010000002">
    <property type="protein sequence ID" value="MBO8190230.1"/>
    <property type="molecule type" value="Genomic_DNA"/>
</dbReference>
<keyword evidence="3" id="KW-1185">Reference proteome</keyword>
<comment type="caution">
    <text evidence="2">The sequence shown here is derived from an EMBL/GenBank/DDBJ whole genome shotgun (WGS) entry which is preliminary data.</text>
</comment>
<sequence length="161" mass="17352">MRIDDPWYDALATGGPEPGDASYGPPSGPLRPAPAAAQDVYPVVQRSAAFQQLRRRYRRFVLPVSAVFLLWYLGYLFLAVSAPGVLARPVAGVLNVGMAAGLAQFAATFLLAWLYARHARRRRDRLALELRWETQEMTRGAVSADLAGGTAAPVAAGEGGR</sequence>
<evidence type="ECO:0000256" key="1">
    <source>
        <dbReference type="SAM" id="Phobius"/>
    </source>
</evidence>
<feature type="transmembrane region" description="Helical" evidence="1">
    <location>
        <begin position="92"/>
        <end position="116"/>
    </location>
</feature>
<evidence type="ECO:0000313" key="3">
    <source>
        <dbReference type="Proteomes" id="UP001519064"/>
    </source>
</evidence>
<evidence type="ECO:0000313" key="2">
    <source>
        <dbReference type="EMBL" id="MBO8190230.1"/>
    </source>
</evidence>
<dbReference type="Proteomes" id="UP001519064">
    <property type="component" value="Unassembled WGS sequence"/>
</dbReference>
<dbReference type="Pfam" id="PF04341">
    <property type="entry name" value="DUF485"/>
    <property type="match status" value="1"/>
</dbReference>
<keyword evidence="1" id="KW-0472">Membrane</keyword>
<dbReference type="PANTHER" id="PTHR38441">
    <property type="entry name" value="INTEGRAL MEMBRANE PROTEIN-RELATED"/>
    <property type="match status" value="1"/>
</dbReference>
<keyword evidence="1" id="KW-1133">Transmembrane helix</keyword>
<gene>
    <name evidence="2" type="ORF">ITI46_00625</name>
</gene>
<keyword evidence="1" id="KW-0812">Transmembrane</keyword>
<feature type="transmembrane region" description="Helical" evidence="1">
    <location>
        <begin position="60"/>
        <end position="80"/>
    </location>
</feature>
<dbReference type="InterPro" id="IPR007436">
    <property type="entry name" value="DUF485"/>
</dbReference>
<reference evidence="2 3" key="1">
    <citation type="submission" date="2020-11" db="EMBL/GenBank/DDBJ databases">
        <title>Streptomyces spirodelae sp. nov., isolated from duckweed.</title>
        <authorList>
            <person name="Saimee Y."/>
            <person name="Duangmal K."/>
        </authorList>
    </citation>
    <scope>NUCLEOTIDE SEQUENCE [LARGE SCALE GENOMIC DNA]</scope>
    <source>
        <strain evidence="2 3">S16-07</strain>
    </source>
</reference>
<organism evidence="2 3">
    <name type="scientific">Streptomyces oryzae</name>
    <dbReference type="NCBI Taxonomy" id="1434886"/>
    <lineage>
        <taxon>Bacteria</taxon>
        <taxon>Bacillati</taxon>
        <taxon>Actinomycetota</taxon>
        <taxon>Actinomycetes</taxon>
        <taxon>Kitasatosporales</taxon>
        <taxon>Streptomycetaceae</taxon>
        <taxon>Streptomyces</taxon>
    </lineage>
</organism>
<proteinExistence type="predicted"/>
<dbReference type="PANTHER" id="PTHR38441:SF1">
    <property type="entry name" value="MEMBRANE PROTEIN"/>
    <property type="match status" value="1"/>
</dbReference>
<protein>
    <submittedName>
        <fullName evidence="2">DUF485 domain-containing protein</fullName>
    </submittedName>
</protein>
<dbReference type="RefSeq" id="WP_209237115.1">
    <property type="nucleotide sequence ID" value="NZ_JADKMA010000002.1"/>
</dbReference>